<proteinExistence type="predicted"/>
<evidence type="ECO:0000313" key="1">
    <source>
        <dbReference type="EMBL" id="GGT91791.1"/>
    </source>
</evidence>
<dbReference type="RefSeq" id="WP_189717738.1">
    <property type="nucleotide sequence ID" value="NZ_BMSA01000039.1"/>
</dbReference>
<dbReference type="EMBL" id="BMSA01000039">
    <property type="protein sequence ID" value="GGT91791.1"/>
    <property type="molecule type" value="Genomic_DNA"/>
</dbReference>
<organism evidence="1 2">
    <name type="scientific">Streptomyces phaeofaciens</name>
    <dbReference type="NCBI Taxonomy" id="68254"/>
    <lineage>
        <taxon>Bacteria</taxon>
        <taxon>Bacillati</taxon>
        <taxon>Actinomycetota</taxon>
        <taxon>Actinomycetes</taxon>
        <taxon>Kitasatosporales</taxon>
        <taxon>Streptomycetaceae</taxon>
        <taxon>Streptomyces</taxon>
    </lineage>
</organism>
<protein>
    <submittedName>
        <fullName evidence="1">Uncharacterized protein</fullName>
    </submittedName>
</protein>
<dbReference type="Proteomes" id="UP000646776">
    <property type="component" value="Unassembled WGS sequence"/>
</dbReference>
<keyword evidence="2" id="KW-1185">Reference proteome</keyword>
<comment type="caution">
    <text evidence="1">The sequence shown here is derived from an EMBL/GenBank/DDBJ whole genome shotgun (WGS) entry which is preliminary data.</text>
</comment>
<dbReference type="AlphaFoldDB" id="A0A918M153"/>
<reference evidence="1" key="2">
    <citation type="submission" date="2020-09" db="EMBL/GenBank/DDBJ databases">
        <authorList>
            <person name="Sun Q."/>
            <person name="Ohkuma M."/>
        </authorList>
    </citation>
    <scope>NUCLEOTIDE SEQUENCE</scope>
    <source>
        <strain evidence="1">JCM 4125</strain>
    </source>
</reference>
<gene>
    <name evidence="1" type="ORF">GCM10010226_82260</name>
</gene>
<sequence length="148" mass="16522">MENEQGRSDEYSVWGTIELRPPVPVTKLWSLTDQDAIHDKLNTALHGAADPRPAAAAAEARWLFVPDDDAGTDDQGRPQAIKYLRVDDRGVARAEVDSRLRDVAAAVGADHAFYGHLTYEGWVGDDGEIWLHNGAVNPEWRDTTPRYW</sequence>
<reference evidence="1" key="1">
    <citation type="journal article" date="2014" name="Int. J. Syst. Evol. Microbiol.">
        <title>Complete genome sequence of Corynebacterium casei LMG S-19264T (=DSM 44701T), isolated from a smear-ripened cheese.</title>
        <authorList>
            <consortium name="US DOE Joint Genome Institute (JGI-PGF)"/>
            <person name="Walter F."/>
            <person name="Albersmeier A."/>
            <person name="Kalinowski J."/>
            <person name="Ruckert C."/>
        </authorList>
    </citation>
    <scope>NUCLEOTIDE SEQUENCE</scope>
    <source>
        <strain evidence="1">JCM 4125</strain>
    </source>
</reference>
<name>A0A918M153_9ACTN</name>
<accession>A0A918M153</accession>
<evidence type="ECO:0000313" key="2">
    <source>
        <dbReference type="Proteomes" id="UP000646776"/>
    </source>
</evidence>